<accession>A0A2U8WMX8</accession>
<proteinExistence type="predicted"/>
<evidence type="ECO:0000313" key="1">
    <source>
        <dbReference type="EMBL" id="AWN47624.1"/>
    </source>
</evidence>
<dbReference type="EMBL" id="CP029553">
    <property type="protein sequence ID" value="AWN47624.1"/>
    <property type="molecule type" value="Genomic_DNA"/>
</dbReference>
<organism evidence="1 2">
    <name type="scientific">Methylobacterium terrae</name>
    <dbReference type="NCBI Taxonomy" id="2202827"/>
    <lineage>
        <taxon>Bacteria</taxon>
        <taxon>Pseudomonadati</taxon>
        <taxon>Pseudomonadota</taxon>
        <taxon>Alphaproteobacteria</taxon>
        <taxon>Hyphomicrobiales</taxon>
        <taxon>Methylobacteriaceae</taxon>
        <taxon>Methylobacterium</taxon>
    </lineage>
</organism>
<keyword evidence="2" id="KW-1185">Reference proteome</keyword>
<protein>
    <recommendedName>
        <fullName evidence="3">Glutamine cyclotransferase</fullName>
    </recommendedName>
</protein>
<evidence type="ECO:0000313" key="2">
    <source>
        <dbReference type="Proteomes" id="UP000245444"/>
    </source>
</evidence>
<evidence type="ECO:0008006" key="3">
    <source>
        <dbReference type="Google" id="ProtNLM"/>
    </source>
</evidence>
<gene>
    <name evidence="1" type="ORF">DK419_15980</name>
</gene>
<name>A0A2U8WMX8_9HYPH</name>
<dbReference type="Proteomes" id="UP000245444">
    <property type="component" value="Chromosome"/>
</dbReference>
<dbReference type="AlphaFoldDB" id="A0A2U8WMX8"/>
<reference evidence="1 2" key="1">
    <citation type="submission" date="2018-05" db="EMBL/GenBank/DDBJ databases">
        <title>Complete Genome Sequence of Methylobacterium sp. 17Sr1-28.</title>
        <authorList>
            <person name="Srinivasan S."/>
        </authorList>
    </citation>
    <scope>NUCLEOTIDE SEQUENCE [LARGE SCALE GENOMIC DNA]</scope>
    <source>
        <strain evidence="1 2">17Sr1-28</strain>
    </source>
</reference>
<sequence>MEKLSVPTSAYLLDILVEDPDTIWICGRNGTLLRGNARQGFTAIPCDDGPTFSTLTRFDGRIYLSSISNPRGVFVHDGRTVRQVASGLRRDLADVHTVDAVEGALWAVGSRDVARFDGTAWERIKIPKWSD</sequence>
<dbReference type="OrthoDB" id="7806791at2"/>
<dbReference type="KEGG" id="mtea:DK419_15980"/>